<keyword evidence="2" id="KW-0472">Membrane</keyword>
<keyword evidence="2" id="KW-1133">Transmembrane helix</keyword>
<feature type="region of interest" description="Disordered" evidence="1">
    <location>
        <begin position="63"/>
        <end position="113"/>
    </location>
</feature>
<accession>A0A2P5CK86</accession>
<sequence>MGCELTGNDRNLGGCWRNGTPHQFLSLKCIRNRISKLGYDVSFFFFFFFFFFPLEERQQRRFGREQRRRIKERRKRTIRRRDSGGERERRNRKRQTRKWVGKERNKRMKMTKK</sequence>
<comment type="caution">
    <text evidence="3">The sequence shown here is derived from an EMBL/GenBank/DDBJ whole genome shotgun (WGS) entry which is preliminary data.</text>
</comment>
<organism evidence="3 4">
    <name type="scientific">Parasponia andersonii</name>
    <name type="common">Sponia andersonii</name>
    <dbReference type="NCBI Taxonomy" id="3476"/>
    <lineage>
        <taxon>Eukaryota</taxon>
        <taxon>Viridiplantae</taxon>
        <taxon>Streptophyta</taxon>
        <taxon>Embryophyta</taxon>
        <taxon>Tracheophyta</taxon>
        <taxon>Spermatophyta</taxon>
        <taxon>Magnoliopsida</taxon>
        <taxon>eudicotyledons</taxon>
        <taxon>Gunneridae</taxon>
        <taxon>Pentapetalae</taxon>
        <taxon>rosids</taxon>
        <taxon>fabids</taxon>
        <taxon>Rosales</taxon>
        <taxon>Cannabaceae</taxon>
        <taxon>Parasponia</taxon>
    </lineage>
</organism>
<reference evidence="4" key="1">
    <citation type="submission" date="2016-06" db="EMBL/GenBank/DDBJ databases">
        <title>Parallel loss of symbiosis genes in relatives of nitrogen-fixing non-legume Parasponia.</title>
        <authorList>
            <person name="Van Velzen R."/>
            <person name="Holmer R."/>
            <person name="Bu F."/>
            <person name="Rutten L."/>
            <person name="Van Zeijl A."/>
            <person name="Liu W."/>
            <person name="Santuari L."/>
            <person name="Cao Q."/>
            <person name="Sharma T."/>
            <person name="Shen D."/>
            <person name="Roswanjaya Y."/>
            <person name="Wardhani T."/>
            <person name="Kalhor M.S."/>
            <person name="Jansen J."/>
            <person name="Van den Hoogen J."/>
            <person name="Gungor B."/>
            <person name="Hartog M."/>
            <person name="Hontelez J."/>
            <person name="Verver J."/>
            <person name="Yang W.-C."/>
            <person name="Schijlen E."/>
            <person name="Repin R."/>
            <person name="Schilthuizen M."/>
            <person name="Schranz E."/>
            <person name="Heidstra R."/>
            <person name="Miyata K."/>
            <person name="Fedorova E."/>
            <person name="Kohlen W."/>
            <person name="Bisseling T."/>
            <person name="Smit S."/>
            <person name="Geurts R."/>
        </authorList>
    </citation>
    <scope>NUCLEOTIDE SEQUENCE [LARGE SCALE GENOMIC DNA]</scope>
    <source>
        <strain evidence="4">cv. WU1-14</strain>
    </source>
</reference>
<gene>
    <name evidence="3" type="ORF">PanWU01x14_145770</name>
</gene>
<protein>
    <submittedName>
        <fullName evidence="3">Uncharacterized protein</fullName>
    </submittedName>
</protein>
<feature type="compositionally biased region" description="Basic residues" evidence="1">
    <location>
        <begin position="66"/>
        <end position="79"/>
    </location>
</feature>
<dbReference type="EMBL" id="JXTB01000121">
    <property type="protein sequence ID" value="PON61457.1"/>
    <property type="molecule type" value="Genomic_DNA"/>
</dbReference>
<name>A0A2P5CK86_PARAD</name>
<feature type="compositionally biased region" description="Basic residues" evidence="1">
    <location>
        <begin position="90"/>
        <end position="113"/>
    </location>
</feature>
<keyword evidence="2" id="KW-0812">Transmembrane</keyword>
<proteinExistence type="predicted"/>
<evidence type="ECO:0000313" key="3">
    <source>
        <dbReference type="EMBL" id="PON61457.1"/>
    </source>
</evidence>
<feature type="transmembrane region" description="Helical" evidence="2">
    <location>
        <begin position="37"/>
        <end position="54"/>
    </location>
</feature>
<evidence type="ECO:0000313" key="4">
    <source>
        <dbReference type="Proteomes" id="UP000237105"/>
    </source>
</evidence>
<evidence type="ECO:0000256" key="1">
    <source>
        <dbReference type="SAM" id="MobiDB-lite"/>
    </source>
</evidence>
<keyword evidence="4" id="KW-1185">Reference proteome</keyword>
<dbReference type="AlphaFoldDB" id="A0A2P5CK86"/>
<feature type="compositionally biased region" description="Basic and acidic residues" evidence="1">
    <location>
        <begin position="80"/>
        <end position="89"/>
    </location>
</feature>
<dbReference type="Proteomes" id="UP000237105">
    <property type="component" value="Unassembled WGS sequence"/>
</dbReference>
<evidence type="ECO:0000256" key="2">
    <source>
        <dbReference type="SAM" id="Phobius"/>
    </source>
</evidence>